<feature type="domain" description="ABC transmembrane type-1" evidence="12">
    <location>
        <begin position="756"/>
        <end position="1000"/>
    </location>
</feature>
<dbReference type="GO" id="GO:0005524">
    <property type="term" value="F:ATP binding"/>
    <property type="evidence" value="ECO:0007669"/>
    <property type="project" value="UniProtKB-KW"/>
</dbReference>
<dbReference type="SMART" id="SM00382">
    <property type="entry name" value="AAA"/>
    <property type="match status" value="2"/>
</dbReference>
<dbReference type="FunFam" id="3.40.50.300:FF:000163">
    <property type="entry name" value="Multidrug resistance-associated protein member 4"/>
    <property type="match status" value="1"/>
</dbReference>
<sequence>MTERLPNPNPYLSASKWSQLFYGWVSPLLAQSRKEGTLQITDLYNLPPHLESTILTDKLETNWFDEIKRNPEKPSLFRATLRTMRWKPLLLGLLLLVNELLNIAQPLLLIFLMDFFEPCSAMSAWRAWFLAISTVFVAFVSSIIFNQSYYQILSLALQMRIAYTGLVFRKVLRLSSYSMNNISSGKITNILSNDASQIETVLIFLNYLWLSPLEIALVVYFFWYFVKYVALIAIGYTLVLLAIQTIFSRIFLHFQNKILQVTDERVKMMSEIIKSMRVIKMYCWESAIDKNICHVRKREIIQYACRSILDCIQLFFAVASCLLTYMRSPIVEFFSMGVKAFVHYMAAQKRIQTFLLLGESERDKRLLSRSETELASDEQNGQMMLRSTPTISPSVVCNLERAQWEMNASFSLDSIVFNAHPGDLICIVGPVGSGKSSLLQTLTGEISFFDGHVRLHGSFCYVPQESWIFSSTIKKNILLGKGYDPQLFQRVVQATALDSDFAQLSNGENTLVGDQGAMLSGGQKARVNMARALYRNADIYLLDDPLSAVDVKVAKHLFEKSIKGYLREKICILVTHQIQYLQNATKIILLYNGEIASMGTYNDLLTSSLLFYHLLDDMHQHEQEQSVDLHHEHEQEHPVDLCRQRSIINSTSPEIEEEFLVLSTSVETKQKGRLKWHVYAAYVRAGAGIVVGFLLVPLVLAVQQTAYIFSNWWLAAWNDDESYRHQIFDNCTIGQQHNTIWSMTDAEWNNYRNRRFYIYWGIILIFVLITLFRTAVIELMFLNAARVLHNKMFRQLIRAPIVFFDTNPVGRILNRFTKDVAIMDDSLPTDAFDFLDCCFQVFGVVVLVCWLHPWSIIPALISIGGLLFVRYHFASTSRDLKRLEGITRSPVYSHLTSTIHGLKVIRSYRAEDMWSANFLERLDDNTRANYLIIATNRWAAIRFDWVALIFVSLVTLLAMVLRVTKYHHFSPAEIALVLSYSLSLVALLQWTIRQSVVIETQMTSVERVLDYCSLDQEPPAQVPHDLRPPSNWPSHGQIVFDNVSMRHSTQTYLPLDLRHISMTIQGGEKVGIVGRTGAGKSSLIQTLFRMGTLVDGQIKIDNIDIASVGLDDVRRRISIIPQDPVLFTGTMRSNLDPFMDYSDEEIWHALEQVQLKTLVTEGMPNGLHSMVSESGSNLSVGQKQLVCLARAILKQSKILVIDEATANVDNVTDGLIQRTIREKFSECTVLTVAHRLRTVIDSDRILVLKYPWLRLPPTPQLPYPHHGQYAQINNISIWYTIYGPENGAPVLFLHGGLSNSDYWGLQVQQLQSTYKCILMDSRAQGRSSSSSANITYDLMTSDVVSLLDYLGLSK</sequence>
<dbReference type="EMBL" id="CAJNOL010000252">
    <property type="protein sequence ID" value="CAF0963202.1"/>
    <property type="molecule type" value="Genomic_DNA"/>
</dbReference>
<dbReference type="Gene3D" id="1.20.1560.10">
    <property type="entry name" value="ABC transporter type 1, transmembrane domain"/>
    <property type="match status" value="2"/>
</dbReference>
<keyword evidence="7" id="KW-0067">ATP-binding</keyword>
<feature type="transmembrane region" description="Helical" evidence="10">
    <location>
        <begin position="679"/>
        <end position="702"/>
    </location>
</feature>
<dbReference type="SUPFAM" id="SSF52540">
    <property type="entry name" value="P-loop containing nucleoside triphosphate hydrolases"/>
    <property type="match status" value="2"/>
</dbReference>
<dbReference type="GO" id="GO:0016887">
    <property type="term" value="F:ATP hydrolysis activity"/>
    <property type="evidence" value="ECO:0007669"/>
    <property type="project" value="InterPro"/>
</dbReference>
<dbReference type="Pfam" id="PF00561">
    <property type="entry name" value="Abhydrolase_1"/>
    <property type="match status" value="1"/>
</dbReference>
<dbReference type="PROSITE" id="PS50929">
    <property type="entry name" value="ABC_TM1F"/>
    <property type="match status" value="2"/>
</dbReference>
<dbReference type="InterPro" id="IPR011527">
    <property type="entry name" value="ABC1_TM_dom"/>
</dbReference>
<dbReference type="InterPro" id="IPR036640">
    <property type="entry name" value="ABC1_TM_sf"/>
</dbReference>
<dbReference type="Gene3D" id="3.40.50.1820">
    <property type="entry name" value="alpha/beta hydrolase"/>
    <property type="match status" value="1"/>
</dbReference>
<dbReference type="CDD" id="cd03244">
    <property type="entry name" value="ABCC_MRP_domain2"/>
    <property type="match status" value="1"/>
</dbReference>
<feature type="transmembrane region" description="Helical" evidence="10">
    <location>
        <begin position="125"/>
        <end position="145"/>
    </location>
</feature>
<name>A0A814E577_9BILA</name>
<dbReference type="InterPro" id="IPR017871">
    <property type="entry name" value="ABC_transporter-like_CS"/>
</dbReference>
<evidence type="ECO:0000313" key="14">
    <source>
        <dbReference type="Proteomes" id="UP000663870"/>
    </source>
</evidence>
<feature type="domain" description="ABC transmembrane type-1" evidence="12">
    <location>
        <begin position="89"/>
        <end position="325"/>
    </location>
</feature>
<dbReference type="SUPFAM" id="SSF53474">
    <property type="entry name" value="alpha/beta-Hydrolases"/>
    <property type="match status" value="1"/>
</dbReference>
<dbReference type="PROSITE" id="PS00211">
    <property type="entry name" value="ABC_TRANSPORTER_1"/>
    <property type="match status" value="2"/>
</dbReference>
<dbReference type="Pfam" id="PF00005">
    <property type="entry name" value="ABC_tran"/>
    <property type="match status" value="2"/>
</dbReference>
<accession>A0A814E577</accession>
<dbReference type="InterPro" id="IPR044746">
    <property type="entry name" value="ABCC_6TM_D1"/>
</dbReference>
<dbReference type="InterPro" id="IPR003593">
    <property type="entry name" value="AAA+_ATPase"/>
</dbReference>
<dbReference type="Gene3D" id="3.40.50.300">
    <property type="entry name" value="P-loop containing nucleotide triphosphate hydrolases"/>
    <property type="match status" value="2"/>
</dbReference>
<dbReference type="InterPro" id="IPR027417">
    <property type="entry name" value="P-loop_NTPase"/>
</dbReference>
<keyword evidence="14" id="KW-1185">Reference proteome</keyword>
<dbReference type="GO" id="GO:0140359">
    <property type="term" value="F:ABC-type transporter activity"/>
    <property type="evidence" value="ECO:0007669"/>
    <property type="project" value="InterPro"/>
</dbReference>
<keyword evidence="9 10" id="KW-0472">Membrane</keyword>
<evidence type="ECO:0000256" key="9">
    <source>
        <dbReference type="ARBA" id="ARBA00023136"/>
    </source>
</evidence>
<dbReference type="InterPro" id="IPR003439">
    <property type="entry name" value="ABC_transporter-like_ATP-bd"/>
</dbReference>
<comment type="caution">
    <text evidence="13">The sequence shown here is derived from an EMBL/GenBank/DDBJ whole genome shotgun (WGS) entry which is preliminary data.</text>
</comment>
<gene>
    <name evidence="13" type="ORF">JXQ802_LOCUS12295</name>
</gene>
<evidence type="ECO:0000256" key="4">
    <source>
        <dbReference type="ARBA" id="ARBA00022692"/>
    </source>
</evidence>
<dbReference type="GO" id="GO:0016020">
    <property type="term" value="C:membrane"/>
    <property type="evidence" value="ECO:0007669"/>
    <property type="project" value="UniProtKB-SubCell"/>
</dbReference>
<dbReference type="CDD" id="cd03250">
    <property type="entry name" value="ABCC_MRP_domain1"/>
    <property type="match status" value="1"/>
</dbReference>
<feature type="transmembrane region" description="Helical" evidence="10">
    <location>
        <begin position="89"/>
        <end position="113"/>
    </location>
</feature>
<dbReference type="FunFam" id="1.20.1560.10:FF:000014">
    <property type="entry name" value="Multidrug resistance-associated protein member 4"/>
    <property type="match status" value="1"/>
</dbReference>
<reference evidence="13" key="1">
    <citation type="submission" date="2021-02" db="EMBL/GenBank/DDBJ databases">
        <authorList>
            <person name="Nowell W R."/>
        </authorList>
    </citation>
    <scope>NUCLEOTIDE SEQUENCE</scope>
</reference>
<evidence type="ECO:0000256" key="7">
    <source>
        <dbReference type="ARBA" id="ARBA00022840"/>
    </source>
</evidence>
<dbReference type="InterPro" id="IPR029058">
    <property type="entry name" value="AB_hydrolase_fold"/>
</dbReference>
<feature type="transmembrane region" description="Helical" evidence="10">
    <location>
        <begin position="945"/>
        <end position="962"/>
    </location>
</feature>
<evidence type="ECO:0000256" key="10">
    <source>
        <dbReference type="SAM" id="Phobius"/>
    </source>
</evidence>
<evidence type="ECO:0000256" key="8">
    <source>
        <dbReference type="ARBA" id="ARBA00022989"/>
    </source>
</evidence>
<dbReference type="InterPro" id="IPR000073">
    <property type="entry name" value="AB_hydrolase_1"/>
</dbReference>
<dbReference type="PANTHER" id="PTHR24223:SF456">
    <property type="entry name" value="MULTIDRUG RESISTANCE-ASSOCIATED PROTEIN LETHAL(2)03659"/>
    <property type="match status" value="1"/>
</dbReference>
<dbReference type="FunFam" id="3.40.50.300:FF:000973">
    <property type="entry name" value="Multidrug resistance-associated protein 4"/>
    <property type="match status" value="1"/>
</dbReference>
<feature type="transmembrane region" description="Helical" evidence="10">
    <location>
        <begin position="856"/>
        <end position="873"/>
    </location>
</feature>
<keyword evidence="3" id="KW-0813">Transport</keyword>
<evidence type="ECO:0000259" key="12">
    <source>
        <dbReference type="PROSITE" id="PS50929"/>
    </source>
</evidence>
<evidence type="ECO:0000256" key="1">
    <source>
        <dbReference type="ARBA" id="ARBA00004141"/>
    </source>
</evidence>
<proteinExistence type="inferred from homology"/>
<protein>
    <submittedName>
        <fullName evidence="13">Uncharacterized protein</fullName>
    </submittedName>
</protein>
<dbReference type="PANTHER" id="PTHR24223">
    <property type="entry name" value="ATP-BINDING CASSETTE SUB-FAMILY C"/>
    <property type="match status" value="1"/>
</dbReference>
<feature type="non-terminal residue" evidence="13">
    <location>
        <position position="1"/>
    </location>
</feature>
<keyword evidence="8 10" id="KW-1133">Transmembrane helix</keyword>
<dbReference type="InterPro" id="IPR050173">
    <property type="entry name" value="ABC_transporter_C-like"/>
</dbReference>
<feature type="domain" description="ABC transporter" evidence="11">
    <location>
        <begin position="394"/>
        <end position="617"/>
    </location>
</feature>
<evidence type="ECO:0000313" key="13">
    <source>
        <dbReference type="EMBL" id="CAF0963202.1"/>
    </source>
</evidence>
<keyword evidence="5" id="KW-0677">Repeat</keyword>
<evidence type="ECO:0000256" key="5">
    <source>
        <dbReference type="ARBA" id="ARBA00022737"/>
    </source>
</evidence>
<feature type="transmembrane region" description="Helical" evidence="10">
    <location>
        <begin position="757"/>
        <end position="782"/>
    </location>
</feature>
<feature type="transmembrane region" description="Helical" evidence="10">
    <location>
        <begin position="229"/>
        <end position="252"/>
    </location>
</feature>
<dbReference type="Proteomes" id="UP000663870">
    <property type="component" value="Unassembled WGS sequence"/>
</dbReference>
<dbReference type="CDD" id="cd18579">
    <property type="entry name" value="ABC_6TM_ABCC_D1"/>
    <property type="match status" value="1"/>
</dbReference>
<dbReference type="Pfam" id="PF00664">
    <property type="entry name" value="ABC_membrane"/>
    <property type="match status" value="2"/>
</dbReference>
<organism evidence="13 14">
    <name type="scientific">Rotaria sordida</name>
    <dbReference type="NCBI Taxonomy" id="392033"/>
    <lineage>
        <taxon>Eukaryota</taxon>
        <taxon>Metazoa</taxon>
        <taxon>Spiralia</taxon>
        <taxon>Gnathifera</taxon>
        <taxon>Rotifera</taxon>
        <taxon>Eurotatoria</taxon>
        <taxon>Bdelloidea</taxon>
        <taxon>Philodinida</taxon>
        <taxon>Philodinidae</taxon>
        <taxon>Rotaria</taxon>
    </lineage>
</organism>
<feature type="transmembrane region" description="Helical" evidence="10">
    <location>
        <begin position="201"/>
        <end position="223"/>
    </location>
</feature>
<dbReference type="PROSITE" id="PS50893">
    <property type="entry name" value="ABC_TRANSPORTER_2"/>
    <property type="match status" value="2"/>
</dbReference>
<feature type="domain" description="ABC transporter" evidence="11">
    <location>
        <begin position="1038"/>
        <end position="1275"/>
    </location>
</feature>
<dbReference type="SUPFAM" id="SSF90123">
    <property type="entry name" value="ABC transporter transmembrane region"/>
    <property type="match status" value="2"/>
</dbReference>
<comment type="similarity">
    <text evidence="2">Belongs to the ABC transporter superfamily. ABCC family. Conjugate transporter (TC 3.A.1.208) subfamily.</text>
</comment>
<evidence type="ECO:0000256" key="2">
    <source>
        <dbReference type="ARBA" id="ARBA00009726"/>
    </source>
</evidence>
<evidence type="ECO:0000256" key="3">
    <source>
        <dbReference type="ARBA" id="ARBA00022448"/>
    </source>
</evidence>
<keyword evidence="4 10" id="KW-0812">Transmembrane</keyword>
<comment type="subcellular location">
    <subcellularLocation>
        <location evidence="1">Membrane</location>
        <topology evidence="1">Multi-pass membrane protein</topology>
    </subcellularLocation>
</comment>
<evidence type="ECO:0000256" key="6">
    <source>
        <dbReference type="ARBA" id="ARBA00022741"/>
    </source>
</evidence>
<evidence type="ECO:0000259" key="11">
    <source>
        <dbReference type="PROSITE" id="PS50893"/>
    </source>
</evidence>
<keyword evidence="6" id="KW-0547">Nucleotide-binding</keyword>